<dbReference type="EMBL" id="UATH01000001">
    <property type="protein sequence ID" value="SPY08344.1"/>
    <property type="molecule type" value="Genomic_DNA"/>
</dbReference>
<sequence length="79" mass="8638">MKKVLVLLAVSLSTALVACGESPKDKNYYLKNIDKARAKKEECEAKMFQAAMSQNTNTMGKIAKDVECEAAQNALIEAQ</sequence>
<gene>
    <name evidence="1" type="ORF">NCTC11009_01570</name>
</gene>
<protein>
    <submittedName>
        <fullName evidence="1">Uncharacterized protein</fullName>
    </submittedName>
</protein>
<name>A0A2N6Q9I8_9BURK</name>
<dbReference type="AlphaFoldDB" id="A0A2N6Q9I8"/>
<organism evidence="1 2">
    <name type="scientific">Oligella urethralis</name>
    <dbReference type="NCBI Taxonomy" id="90245"/>
    <lineage>
        <taxon>Bacteria</taxon>
        <taxon>Pseudomonadati</taxon>
        <taxon>Pseudomonadota</taxon>
        <taxon>Betaproteobacteria</taxon>
        <taxon>Burkholderiales</taxon>
        <taxon>Alcaligenaceae</taxon>
        <taxon>Oligella</taxon>
    </lineage>
</organism>
<reference evidence="1 2" key="1">
    <citation type="submission" date="2018-06" db="EMBL/GenBank/DDBJ databases">
        <authorList>
            <consortium name="Pathogen Informatics"/>
            <person name="Doyle S."/>
        </authorList>
    </citation>
    <scope>NUCLEOTIDE SEQUENCE [LARGE SCALE GENOMIC DNA]</scope>
    <source>
        <strain evidence="1 2">NCTC11009</strain>
    </source>
</reference>
<proteinExistence type="predicted"/>
<dbReference type="Proteomes" id="UP000250242">
    <property type="component" value="Unassembled WGS sequence"/>
</dbReference>
<accession>A0A2N6Q9I8</accession>
<evidence type="ECO:0000313" key="1">
    <source>
        <dbReference type="EMBL" id="SPY08344.1"/>
    </source>
</evidence>
<evidence type="ECO:0000313" key="2">
    <source>
        <dbReference type="Proteomes" id="UP000250242"/>
    </source>
</evidence>
<dbReference type="RefSeq" id="WP_141743433.1">
    <property type="nucleotide sequence ID" value="NZ_CP027417.1"/>
</dbReference>
<dbReference type="PROSITE" id="PS51257">
    <property type="entry name" value="PROKAR_LIPOPROTEIN"/>
    <property type="match status" value="1"/>
</dbReference>